<dbReference type="PANTHER" id="PTHR45625:SF4">
    <property type="entry name" value="PEPTIDYLPROLYL ISOMERASE DOMAIN AND WD REPEAT-CONTAINING PROTEIN 1"/>
    <property type="match status" value="1"/>
</dbReference>
<keyword evidence="3" id="KW-0853">WD repeat</keyword>
<dbReference type="FunFam" id="2.40.100.10:FF:000003">
    <property type="entry name" value="Peptidylprolyl isomerase domain and WD repeat-containing 1"/>
    <property type="match status" value="1"/>
</dbReference>
<comment type="catalytic activity">
    <reaction evidence="1">
        <text>[protein]-peptidylproline (omega=180) = [protein]-peptidylproline (omega=0)</text>
        <dbReference type="Rhea" id="RHEA:16237"/>
        <dbReference type="Rhea" id="RHEA-COMP:10747"/>
        <dbReference type="Rhea" id="RHEA-COMP:10748"/>
        <dbReference type="ChEBI" id="CHEBI:83833"/>
        <dbReference type="ChEBI" id="CHEBI:83834"/>
        <dbReference type="EC" id="5.2.1.8"/>
    </reaction>
</comment>
<dbReference type="InterPro" id="IPR002130">
    <property type="entry name" value="Cyclophilin-type_PPIase_dom"/>
</dbReference>
<dbReference type="AlphaFoldDB" id="A0A183C100"/>
<dbReference type="EC" id="5.2.1.8" evidence="2"/>
<dbReference type="Proteomes" id="UP000050741">
    <property type="component" value="Unassembled WGS sequence"/>
</dbReference>
<sequence length="459" mass="51455">MESNALDNCVTFSILALKYEDAYLRAIPRSNQYEKSFMHRNIISHVKATGNDFIITASEDGHLKFWKKKHNQGIEFVKHFRCHLKGFSDIAINHTGALMATCCTQDKTVKVFDVANFDMINMFKLDFSPRCVCFVHQGSDLISALAISDANSGKIHVLDANGDNKHPIHVFESLHQHPVILIQVFNLVTDKVVRRIGLGENLRFIGVTLCRAVPSVTEKLQGAATSVRVEAADNPNLRISEPDPMLVACAHRSNRFYLFTNVEPYAEEADGSTHTRDVYNEKPLNEDMITAVEVHFFIVLCLLGAIVYTTFGDIHIELYPDKTPKTVENFCTHARRGYYNGHAFHRVIKSFMIQTGDPTGRGTGGQSIWGGDFEDEFHPTLRHDKAFKVSMANAGPNTNGSQFFVTVCPAEWLDGKNTIFGQVVEGYNVVQKINQVPVYEKSGRPREEISIISISLKSV</sequence>
<protein>
    <recommendedName>
        <fullName evidence="2">peptidylprolyl isomerase</fullName>
        <ecNumber evidence="2">5.2.1.8</ecNumber>
    </recommendedName>
</protein>
<dbReference type="GO" id="GO:0003755">
    <property type="term" value="F:peptidyl-prolyl cis-trans isomerase activity"/>
    <property type="evidence" value="ECO:0007669"/>
    <property type="project" value="UniProtKB-KW"/>
</dbReference>
<evidence type="ECO:0000256" key="6">
    <source>
        <dbReference type="ARBA" id="ARBA00023235"/>
    </source>
</evidence>
<evidence type="ECO:0000313" key="9">
    <source>
        <dbReference type="WBParaSite" id="GPLIN_000654300"/>
    </source>
</evidence>
<evidence type="ECO:0000256" key="1">
    <source>
        <dbReference type="ARBA" id="ARBA00000971"/>
    </source>
</evidence>
<dbReference type="InterPro" id="IPR044666">
    <property type="entry name" value="Cyclophilin_A-like"/>
</dbReference>
<keyword evidence="8" id="KW-1185">Reference proteome</keyword>
<accession>A0A183C100</accession>
<dbReference type="PROSITE" id="PS50072">
    <property type="entry name" value="CSA_PPIASE_2"/>
    <property type="match status" value="1"/>
</dbReference>
<keyword evidence="4" id="KW-0677">Repeat</keyword>
<dbReference type="InterPro" id="IPR029000">
    <property type="entry name" value="Cyclophilin-like_dom_sf"/>
</dbReference>
<dbReference type="SUPFAM" id="SSF50978">
    <property type="entry name" value="WD40 repeat-like"/>
    <property type="match status" value="1"/>
</dbReference>
<proteinExistence type="predicted"/>
<dbReference type="GO" id="GO:0005634">
    <property type="term" value="C:nucleus"/>
    <property type="evidence" value="ECO:0007669"/>
    <property type="project" value="UniProtKB-ARBA"/>
</dbReference>
<evidence type="ECO:0000259" key="7">
    <source>
        <dbReference type="PROSITE" id="PS50072"/>
    </source>
</evidence>
<keyword evidence="6" id="KW-0413">Isomerase</keyword>
<evidence type="ECO:0000256" key="3">
    <source>
        <dbReference type="ARBA" id="ARBA00022574"/>
    </source>
</evidence>
<evidence type="ECO:0000256" key="2">
    <source>
        <dbReference type="ARBA" id="ARBA00013194"/>
    </source>
</evidence>
<dbReference type="Pfam" id="PF00160">
    <property type="entry name" value="Pro_isomerase"/>
    <property type="match status" value="1"/>
</dbReference>
<dbReference type="InterPro" id="IPR001680">
    <property type="entry name" value="WD40_rpt"/>
</dbReference>
<feature type="domain" description="PPIase cyclophilin-type" evidence="7">
    <location>
        <begin position="312"/>
        <end position="456"/>
    </location>
</feature>
<dbReference type="PANTHER" id="PTHR45625">
    <property type="entry name" value="PEPTIDYL-PROLYL CIS-TRANS ISOMERASE-RELATED"/>
    <property type="match status" value="1"/>
</dbReference>
<dbReference type="Pfam" id="PF00400">
    <property type="entry name" value="WD40"/>
    <property type="match status" value="1"/>
</dbReference>
<keyword evidence="5" id="KW-0697">Rotamase</keyword>
<dbReference type="PRINTS" id="PR00153">
    <property type="entry name" value="CSAPPISMRASE"/>
</dbReference>
<dbReference type="InterPro" id="IPR036322">
    <property type="entry name" value="WD40_repeat_dom_sf"/>
</dbReference>
<evidence type="ECO:0000313" key="8">
    <source>
        <dbReference type="Proteomes" id="UP000050741"/>
    </source>
</evidence>
<reference evidence="9" key="2">
    <citation type="submission" date="2016-06" db="UniProtKB">
        <authorList>
            <consortium name="WormBaseParasite"/>
        </authorList>
    </citation>
    <scope>IDENTIFICATION</scope>
</reference>
<evidence type="ECO:0000256" key="5">
    <source>
        <dbReference type="ARBA" id="ARBA00023110"/>
    </source>
</evidence>
<dbReference type="Gene3D" id="2.130.10.10">
    <property type="entry name" value="YVTN repeat-like/Quinoprotein amine dehydrogenase"/>
    <property type="match status" value="1"/>
</dbReference>
<dbReference type="Gene3D" id="2.40.100.10">
    <property type="entry name" value="Cyclophilin-like"/>
    <property type="match status" value="1"/>
</dbReference>
<reference evidence="8" key="1">
    <citation type="submission" date="2014-05" db="EMBL/GenBank/DDBJ databases">
        <title>The genome and life-stage specific transcriptomes of Globodera pallida elucidate key aspects of plant parasitism by a cyst nematode.</title>
        <authorList>
            <person name="Cotton J.A."/>
            <person name="Lilley C.J."/>
            <person name="Jones L.M."/>
            <person name="Kikuchi T."/>
            <person name="Reid A.J."/>
            <person name="Thorpe P."/>
            <person name="Tsai I.J."/>
            <person name="Beasley H."/>
            <person name="Blok V."/>
            <person name="Cock P.J.A."/>
            <person name="Van den Akker S.E."/>
            <person name="Holroyd N."/>
            <person name="Hunt M."/>
            <person name="Mantelin S."/>
            <person name="Naghra H."/>
            <person name="Pain A."/>
            <person name="Palomares-Rius J.E."/>
            <person name="Zarowiecki M."/>
            <person name="Berriman M."/>
            <person name="Jones J.T."/>
            <person name="Urwin P.E."/>
        </authorList>
    </citation>
    <scope>NUCLEOTIDE SEQUENCE [LARGE SCALE GENOMIC DNA]</scope>
    <source>
        <strain evidence="8">Lindley</strain>
    </source>
</reference>
<name>A0A183C100_GLOPA</name>
<dbReference type="SMART" id="SM00320">
    <property type="entry name" value="WD40"/>
    <property type="match status" value="2"/>
</dbReference>
<evidence type="ECO:0000256" key="4">
    <source>
        <dbReference type="ARBA" id="ARBA00022737"/>
    </source>
</evidence>
<organism evidence="8 9">
    <name type="scientific">Globodera pallida</name>
    <name type="common">Potato cyst nematode worm</name>
    <name type="synonym">Heterodera pallida</name>
    <dbReference type="NCBI Taxonomy" id="36090"/>
    <lineage>
        <taxon>Eukaryota</taxon>
        <taxon>Metazoa</taxon>
        <taxon>Ecdysozoa</taxon>
        <taxon>Nematoda</taxon>
        <taxon>Chromadorea</taxon>
        <taxon>Rhabditida</taxon>
        <taxon>Tylenchina</taxon>
        <taxon>Tylenchomorpha</taxon>
        <taxon>Tylenchoidea</taxon>
        <taxon>Heteroderidae</taxon>
        <taxon>Heteroderinae</taxon>
        <taxon>Globodera</taxon>
    </lineage>
</organism>
<dbReference type="SUPFAM" id="SSF50891">
    <property type="entry name" value="Cyclophilin-like"/>
    <property type="match status" value="1"/>
</dbReference>
<dbReference type="WBParaSite" id="GPLIN_000654300">
    <property type="protein sequence ID" value="GPLIN_000654300"/>
    <property type="gene ID" value="GPLIN_000654300"/>
</dbReference>
<dbReference type="InterPro" id="IPR015943">
    <property type="entry name" value="WD40/YVTN_repeat-like_dom_sf"/>
</dbReference>